<gene>
    <name evidence="3" type="primary">Contig14352.g15288</name>
    <name evidence="3" type="ORF">STYLEM_16035</name>
</gene>
<accession>A0A078AWX4</accession>
<keyword evidence="4" id="KW-1185">Reference proteome</keyword>
<dbReference type="InParanoid" id="A0A078AWX4"/>
<dbReference type="AlphaFoldDB" id="A0A078AWX4"/>
<feature type="coiled-coil region" evidence="1">
    <location>
        <begin position="193"/>
        <end position="220"/>
    </location>
</feature>
<evidence type="ECO:0000313" key="3">
    <source>
        <dbReference type="EMBL" id="CDW86935.1"/>
    </source>
</evidence>
<sequence length="407" mass="47428">MRDEVDRLESKLEDNQNDEQGSLVDIKNKIREMALEQTLIKQIVQSRDSVQLKTTILDEIMKSNTEALTQQYNLVDATRPASLVNRVVLLETKIADMQRKMSRVSFADQMPLANLSTDASLKSVNFDQWMDMGNLLSSDELKGTNSGLQKQFIGQLQKTIEEMDKIIRIKFNEQKIRVEHELNSHAQLTLKMMEEFRLRMSDLEIQQADWNNKINELSKLYSDINQQVALSKLTTSKQLQSPNSSLRLPLSQKSNREQFDIRDPPQKSGSFDNSGIERLRSDFDNFVIYVQKFIEEHLNVLARIVRAEYKTIEDKMDTIEWAVRNADFISNDEIQKFFLVFRELYASPDPQLRNSYIQANHLNDSILTVIDVLDKEFSKLEFQFTNKDLRMGTEKKTIVVWLLNLIY</sequence>
<feature type="compositionally biased region" description="Basic and acidic residues" evidence="2">
    <location>
        <begin position="1"/>
        <end position="14"/>
    </location>
</feature>
<name>A0A078AWX4_STYLE</name>
<dbReference type="Proteomes" id="UP000039865">
    <property type="component" value="Unassembled WGS sequence"/>
</dbReference>
<organism evidence="3 4">
    <name type="scientific">Stylonychia lemnae</name>
    <name type="common">Ciliate</name>
    <dbReference type="NCBI Taxonomy" id="5949"/>
    <lineage>
        <taxon>Eukaryota</taxon>
        <taxon>Sar</taxon>
        <taxon>Alveolata</taxon>
        <taxon>Ciliophora</taxon>
        <taxon>Intramacronucleata</taxon>
        <taxon>Spirotrichea</taxon>
        <taxon>Stichotrichia</taxon>
        <taxon>Sporadotrichida</taxon>
        <taxon>Oxytrichidae</taxon>
        <taxon>Stylonychinae</taxon>
        <taxon>Stylonychia</taxon>
    </lineage>
</organism>
<reference evidence="3 4" key="1">
    <citation type="submission" date="2014-06" db="EMBL/GenBank/DDBJ databases">
        <authorList>
            <person name="Swart Estienne"/>
        </authorList>
    </citation>
    <scope>NUCLEOTIDE SEQUENCE [LARGE SCALE GENOMIC DNA]</scope>
    <source>
        <strain evidence="3 4">130c</strain>
    </source>
</reference>
<evidence type="ECO:0000313" key="4">
    <source>
        <dbReference type="Proteomes" id="UP000039865"/>
    </source>
</evidence>
<evidence type="ECO:0000256" key="2">
    <source>
        <dbReference type="SAM" id="MobiDB-lite"/>
    </source>
</evidence>
<keyword evidence="1" id="KW-0175">Coiled coil</keyword>
<protein>
    <submittedName>
        <fullName evidence="3">Uncharacterized protein</fullName>
    </submittedName>
</protein>
<proteinExistence type="predicted"/>
<feature type="region of interest" description="Disordered" evidence="2">
    <location>
        <begin position="1"/>
        <end position="20"/>
    </location>
</feature>
<dbReference type="EMBL" id="CCKQ01015130">
    <property type="protein sequence ID" value="CDW86935.1"/>
    <property type="molecule type" value="Genomic_DNA"/>
</dbReference>
<evidence type="ECO:0000256" key="1">
    <source>
        <dbReference type="SAM" id="Coils"/>
    </source>
</evidence>